<protein>
    <submittedName>
        <fullName evidence="6">Beta-galactosidase</fullName>
    </submittedName>
</protein>
<evidence type="ECO:0000259" key="5">
    <source>
        <dbReference type="Pfam" id="PF02836"/>
    </source>
</evidence>
<sequence length="715" mass="79640">MKSVDLNRGWQLDIDGKTLSVDLPHTWNALDGQSGENGYLRTRGTYSKKLPAEKAACCLKIGAANSKSAVRLNGETLAVHEGGYSAIFVPLTGKLIREENLLEVDADNSPDESVYPTMADFTFYGGLYRGVELLTFPEKHFDVTLNGSGIFVTPAKQKDGWLAEVTFVTVGTLPGDKVTLTLADAEGNAVASATVTAESGKATLPVSSPRLWDVDDPYLYTLTAEIVGGDSVSVETGFRTVAFDADKGFFLNGRHLKIKGVSRHQDRENMGNALTPAEHEEDIRLIKEVGANSVRLAHYQHSDYFYTLCDRAGLLVWAEVPVISRFSKKRQQNALSQLRELILQSKNHPSIFTWSIANEITIAGESRGLEKALRELNDLAHSLDPTRPTAMAAVTMCPAASPLNSITDILGYNHYYGWYVGVFTDLDKWLANWRKVAPDKKLCLSEYGAEGILRYQGASPVPGDYSEGYQAIFHENYIERINAAEWMWGSYVWNMFDFGSAARNEGGVRGRNNKGLVTFDRKIKKDAFFLYKAYWSDEPFVHMAGARYLKRLIGTTEIKVYSNLSEVEIDVNGEKRVLSGKAVFRFEDVPVKPGDNTVVVRAGGLEERAVIEGVETEPEEYRLPEGAGSFVRNWFASGTDEIDPTRFSTEDKVRDLVANPEVQALIKKFVGNKVPRFLISLVKPFRVKTLLKLPFVKLDEQMISMVDRYLQTIKK</sequence>
<evidence type="ECO:0000313" key="6">
    <source>
        <dbReference type="EMBL" id="HIU98231.1"/>
    </source>
</evidence>
<dbReference type="InterPro" id="IPR006103">
    <property type="entry name" value="Glyco_hydro_2_cat"/>
</dbReference>
<dbReference type="Proteomes" id="UP000886857">
    <property type="component" value="Unassembled WGS sequence"/>
</dbReference>
<dbReference type="SUPFAM" id="SSF49303">
    <property type="entry name" value="beta-Galactosidase/glucuronidase domain"/>
    <property type="match status" value="1"/>
</dbReference>
<dbReference type="PRINTS" id="PR00132">
    <property type="entry name" value="GLHYDRLASE2"/>
</dbReference>
<dbReference type="PANTHER" id="PTHR42732">
    <property type="entry name" value="BETA-GALACTOSIDASE"/>
    <property type="match status" value="1"/>
</dbReference>
<dbReference type="Gene3D" id="2.60.40.10">
    <property type="entry name" value="Immunoglobulins"/>
    <property type="match status" value="2"/>
</dbReference>
<dbReference type="GO" id="GO:0004553">
    <property type="term" value="F:hydrolase activity, hydrolyzing O-glycosyl compounds"/>
    <property type="evidence" value="ECO:0007669"/>
    <property type="project" value="InterPro"/>
</dbReference>
<dbReference type="InterPro" id="IPR006102">
    <property type="entry name" value="Ig-like_GH2"/>
</dbReference>
<dbReference type="InterPro" id="IPR013783">
    <property type="entry name" value="Ig-like_fold"/>
</dbReference>
<evidence type="ECO:0000256" key="3">
    <source>
        <dbReference type="ARBA" id="ARBA00023295"/>
    </source>
</evidence>
<organism evidence="6 7">
    <name type="scientific">Candidatus Limadaptatus stercoripullorum</name>
    <dbReference type="NCBI Taxonomy" id="2840846"/>
    <lineage>
        <taxon>Bacteria</taxon>
        <taxon>Bacillati</taxon>
        <taxon>Bacillota</taxon>
        <taxon>Clostridia</taxon>
        <taxon>Eubacteriales</taxon>
        <taxon>Candidatus Limadaptatus</taxon>
    </lineage>
</organism>
<dbReference type="SUPFAM" id="SSF51445">
    <property type="entry name" value="(Trans)glycosidases"/>
    <property type="match status" value="1"/>
</dbReference>
<dbReference type="InterPro" id="IPR008979">
    <property type="entry name" value="Galactose-bd-like_sf"/>
</dbReference>
<proteinExistence type="inferred from homology"/>
<dbReference type="EMBL" id="DVOE01000002">
    <property type="protein sequence ID" value="HIU98231.1"/>
    <property type="molecule type" value="Genomic_DNA"/>
</dbReference>
<dbReference type="GO" id="GO:0005975">
    <property type="term" value="P:carbohydrate metabolic process"/>
    <property type="evidence" value="ECO:0007669"/>
    <property type="project" value="InterPro"/>
</dbReference>
<dbReference type="Pfam" id="PF02836">
    <property type="entry name" value="Glyco_hydro_2_C"/>
    <property type="match status" value="1"/>
</dbReference>
<dbReference type="PANTHER" id="PTHR42732:SF1">
    <property type="entry name" value="BETA-MANNOSIDASE"/>
    <property type="match status" value="1"/>
</dbReference>
<evidence type="ECO:0000259" key="4">
    <source>
        <dbReference type="Pfam" id="PF00703"/>
    </source>
</evidence>
<dbReference type="Pfam" id="PF00703">
    <property type="entry name" value="Glyco_hydro_2"/>
    <property type="match status" value="1"/>
</dbReference>
<comment type="similarity">
    <text evidence="1">Belongs to the glycosyl hydrolase 2 family.</text>
</comment>
<reference evidence="6" key="1">
    <citation type="submission" date="2020-10" db="EMBL/GenBank/DDBJ databases">
        <authorList>
            <person name="Gilroy R."/>
        </authorList>
    </citation>
    <scope>NUCLEOTIDE SEQUENCE</scope>
    <source>
        <strain evidence="6">10406</strain>
    </source>
</reference>
<gene>
    <name evidence="6" type="ORF">IAC73_00095</name>
</gene>
<accession>A0A9D1N817</accession>
<keyword evidence="2" id="KW-0378">Hydrolase</keyword>
<dbReference type="InterPro" id="IPR036156">
    <property type="entry name" value="Beta-gal/glucu_dom_sf"/>
</dbReference>
<dbReference type="SUPFAM" id="SSF49785">
    <property type="entry name" value="Galactose-binding domain-like"/>
    <property type="match status" value="1"/>
</dbReference>
<dbReference type="AlphaFoldDB" id="A0A9D1N817"/>
<dbReference type="InterPro" id="IPR051913">
    <property type="entry name" value="GH2_Domain-Containing"/>
</dbReference>
<keyword evidence="3" id="KW-0326">Glycosidase</keyword>
<dbReference type="Gene3D" id="3.20.20.80">
    <property type="entry name" value="Glycosidases"/>
    <property type="match status" value="1"/>
</dbReference>
<reference evidence="6" key="2">
    <citation type="journal article" date="2021" name="PeerJ">
        <title>Extensive microbial diversity within the chicken gut microbiome revealed by metagenomics and culture.</title>
        <authorList>
            <person name="Gilroy R."/>
            <person name="Ravi A."/>
            <person name="Getino M."/>
            <person name="Pursley I."/>
            <person name="Horton D.L."/>
            <person name="Alikhan N.F."/>
            <person name="Baker D."/>
            <person name="Gharbi K."/>
            <person name="Hall N."/>
            <person name="Watson M."/>
            <person name="Adriaenssens E.M."/>
            <person name="Foster-Nyarko E."/>
            <person name="Jarju S."/>
            <person name="Secka A."/>
            <person name="Antonio M."/>
            <person name="Oren A."/>
            <person name="Chaudhuri R.R."/>
            <person name="La Ragione R."/>
            <person name="Hildebrand F."/>
            <person name="Pallen M.J."/>
        </authorList>
    </citation>
    <scope>NUCLEOTIDE SEQUENCE</scope>
    <source>
        <strain evidence="6">10406</strain>
    </source>
</reference>
<dbReference type="Gene3D" id="2.60.120.260">
    <property type="entry name" value="Galactose-binding domain-like"/>
    <property type="match status" value="1"/>
</dbReference>
<name>A0A9D1N817_9FIRM</name>
<evidence type="ECO:0000256" key="2">
    <source>
        <dbReference type="ARBA" id="ARBA00022801"/>
    </source>
</evidence>
<dbReference type="InterPro" id="IPR006101">
    <property type="entry name" value="Glyco_hydro_2"/>
</dbReference>
<evidence type="ECO:0000256" key="1">
    <source>
        <dbReference type="ARBA" id="ARBA00007401"/>
    </source>
</evidence>
<evidence type="ECO:0000313" key="7">
    <source>
        <dbReference type="Proteomes" id="UP000886857"/>
    </source>
</evidence>
<comment type="caution">
    <text evidence="6">The sequence shown here is derived from an EMBL/GenBank/DDBJ whole genome shotgun (WGS) entry which is preliminary data.</text>
</comment>
<feature type="domain" description="Glycoside hydrolase family 2 catalytic" evidence="5">
    <location>
        <begin position="246"/>
        <end position="535"/>
    </location>
</feature>
<dbReference type="InterPro" id="IPR017853">
    <property type="entry name" value="GH"/>
</dbReference>
<feature type="domain" description="Glycoside hydrolase family 2 immunoglobulin-like beta-sandwich" evidence="4">
    <location>
        <begin position="150"/>
        <end position="239"/>
    </location>
</feature>